<organism evidence="2 3">
    <name type="scientific">Solibaculum intestinale</name>
    <dbReference type="NCBI Taxonomy" id="3133165"/>
    <lineage>
        <taxon>Bacteria</taxon>
        <taxon>Bacillati</taxon>
        <taxon>Bacillota</taxon>
        <taxon>Clostridia</taxon>
        <taxon>Eubacteriales</taxon>
        <taxon>Oscillospiraceae</taxon>
        <taxon>Solibaculum</taxon>
    </lineage>
</organism>
<protein>
    <submittedName>
        <fullName evidence="2">Zinc ribbon domain-containing protein</fullName>
    </submittedName>
</protein>
<keyword evidence="3" id="KW-1185">Reference proteome</keyword>
<evidence type="ECO:0000259" key="1">
    <source>
        <dbReference type="Pfam" id="PF12773"/>
    </source>
</evidence>
<dbReference type="RefSeq" id="WP_349220391.1">
    <property type="nucleotide sequence ID" value="NZ_JBBMFD010000022.1"/>
</dbReference>
<proteinExistence type="predicted"/>
<name>A0ABV1E225_9FIRM</name>
<gene>
    <name evidence="2" type="ORF">WMO26_10935</name>
</gene>
<accession>A0ABV1E225</accession>
<dbReference type="Proteomes" id="UP001489509">
    <property type="component" value="Unassembled WGS sequence"/>
</dbReference>
<evidence type="ECO:0000313" key="3">
    <source>
        <dbReference type="Proteomes" id="UP001489509"/>
    </source>
</evidence>
<evidence type="ECO:0000313" key="2">
    <source>
        <dbReference type="EMBL" id="MEQ2441342.1"/>
    </source>
</evidence>
<dbReference type="InterPro" id="IPR025874">
    <property type="entry name" value="DZR"/>
</dbReference>
<sequence>MANESRVFRLPAGMSTQVVANAVSSFLSSAKGMEVQSAETTEGYVVQGRQSKDGWKTVSGMRLATTVQMIRMDDNLNVTVGQGEWSDKIGAGALGWLVAWPLAVTAGVGAYKQKKLPEEIFQVIEQCIVSGGRSVVVRNAGATLNAGMTVCPSCKTQCVAGSRFCNNCGAKLENKCPQCGAEIPPGSRFCGACGTPLSPQGAPVR</sequence>
<dbReference type="Pfam" id="PF12773">
    <property type="entry name" value="DZR"/>
    <property type="match status" value="1"/>
</dbReference>
<feature type="domain" description="DZANK-type" evidence="1">
    <location>
        <begin position="151"/>
        <end position="194"/>
    </location>
</feature>
<reference evidence="2 3" key="1">
    <citation type="submission" date="2024-03" db="EMBL/GenBank/DDBJ databases">
        <title>Human intestinal bacterial collection.</title>
        <authorList>
            <person name="Pauvert C."/>
            <person name="Hitch T.C.A."/>
            <person name="Clavel T."/>
        </authorList>
    </citation>
    <scope>NUCLEOTIDE SEQUENCE [LARGE SCALE GENOMIC DNA]</scope>
    <source>
        <strain evidence="2 3">CLA-JM-H44</strain>
    </source>
</reference>
<comment type="caution">
    <text evidence="2">The sequence shown here is derived from an EMBL/GenBank/DDBJ whole genome shotgun (WGS) entry which is preliminary data.</text>
</comment>
<dbReference type="EMBL" id="JBBMFD010000022">
    <property type="protein sequence ID" value="MEQ2441342.1"/>
    <property type="molecule type" value="Genomic_DNA"/>
</dbReference>